<evidence type="ECO:0000256" key="1">
    <source>
        <dbReference type="ARBA" id="ARBA00004429"/>
    </source>
</evidence>
<evidence type="ECO:0000259" key="15">
    <source>
        <dbReference type="PROSITE" id="PS50885"/>
    </source>
</evidence>
<evidence type="ECO:0000256" key="4">
    <source>
        <dbReference type="ARBA" id="ARBA00022500"/>
    </source>
</evidence>
<dbReference type="GO" id="GO:0007165">
    <property type="term" value="P:signal transduction"/>
    <property type="evidence" value="ECO:0007669"/>
    <property type="project" value="UniProtKB-KW"/>
</dbReference>
<dbReference type="Proteomes" id="UP000094761">
    <property type="component" value="Unassembled WGS sequence"/>
</dbReference>
<keyword evidence="9 11" id="KW-0807">Transducer</keyword>
<protein>
    <submittedName>
        <fullName evidence="17">Hemolysin</fullName>
    </submittedName>
    <submittedName>
        <fullName evidence="16">Methyl-accepting chemotaxis protein</fullName>
    </submittedName>
</protein>
<evidence type="ECO:0000313" key="18">
    <source>
        <dbReference type="Proteomes" id="UP000094761"/>
    </source>
</evidence>
<dbReference type="SMART" id="SM00304">
    <property type="entry name" value="HAMP"/>
    <property type="match status" value="1"/>
</dbReference>
<evidence type="ECO:0000256" key="7">
    <source>
        <dbReference type="ARBA" id="ARBA00022989"/>
    </source>
</evidence>
<dbReference type="PRINTS" id="PR00260">
    <property type="entry name" value="CHEMTRNSDUCR"/>
</dbReference>
<evidence type="ECO:0000256" key="11">
    <source>
        <dbReference type="PROSITE-ProRule" id="PRU00284"/>
    </source>
</evidence>
<dbReference type="InterPro" id="IPR003660">
    <property type="entry name" value="HAMP_dom"/>
</dbReference>
<dbReference type="FunFam" id="1.10.287.950:FF:000001">
    <property type="entry name" value="Methyl-accepting chemotaxis sensory transducer"/>
    <property type="match status" value="1"/>
</dbReference>
<dbReference type="GO" id="GO:0005886">
    <property type="term" value="C:plasma membrane"/>
    <property type="evidence" value="ECO:0007669"/>
    <property type="project" value="UniProtKB-SubCell"/>
</dbReference>
<keyword evidence="2" id="KW-1003">Cell membrane</keyword>
<dbReference type="OrthoDB" id="2489132at2"/>
<dbReference type="Pfam" id="PF00015">
    <property type="entry name" value="MCPsignal"/>
    <property type="match status" value="1"/>
</dbReference>
<keyword evidence="4" id="KW-0145">Chemotaxis</keyword>
<gene>
    <name evidence="17" type="ORF">AZ468_15755</name>
    <name evidence="16" type="ORF">OPW20_17830</name>
</gene>
<dbReference type="SUPFAM" id="SSF58104">
    <property type="entry name" value="Methyl-accepting chemotaxis protein (MCP) signaling domain"/>
    <property type="match status" value="1"/>
</dbReference>
<evidence type="ECO:0000259" key="14">
    <source>
        <dbReference type="PROSITE" id="PS50192"/>
    </source>
</evidence>
<keyword evidence="19" id="KW-1185">Reference proteome</keyword>
<comment type="subcellular location">
    <subcellularLocation>
        <location evidence="1">Cell inner membrane</location>
        <topology evidence="1">Multi-pass membrane protein</topology>
    </subcellularLocation>
</comment>
<evidence type="ECO:0000256" key="2">
    <source>
        <dbReference type="ARBA" id="ARBA00022475"/>
    </source>
</evidence>
<evidence type="ECO:0000256" key="6">
    <source>
        <dbReference type="ARBA" id="ARBA00022692"/>
    </source>
</evidence>
<dbReference type="PANTHER" id="PTHR32089">
    <property type="entry name" value="METHYL-ACCEPTING CHEMOTAXIS PROTEIN MCPB"/>
    <property type="match status" value="1"/>
</dbReference>
<evidence type="ECO:0000256" key="10">
    <source>
        <dbReference type="ARBA" id="ARBA00029447"/>
    </source>
</evidence>
<dbReference type="AlphaFoldDB" id="A0A178J4J1"/>
<feature type="domain" description="Methyl-accepting transducer" evidence="13">
    <location>
        <begin position="276"/>
        <end position="512"/>
    </location>
</feature>
<accession>A0A178J4J1</accession>
<dbReference type="Pfam" id="PF12729">
    <property type="entry name" value="4HB_MCP_1"/>
    <property type="match status" value="1"/>
</dbReference>
<feature type="transmembrane region" description="Helical" evidence="12">
    <location>
        <begin position="12"/>
        <end position="31"/>
    </location>
</feature>
<dbReference type="InterPro" id="IPR004089">
    <property type="entry name" value="MCPsignal_dom"/>
</dbReference>
<dbReference type="CDD" id="cd06225">
    <property type="entry name" value="HAMP"/>
    <property type="match status" value="1"/>
</dbReference>
<dbReference type="EMBL" id="LUAX01000007">
    <property type="protein sequence ID" value="OAM97013.1"/>
    <property type="molecule type" value="Genomic_DNA"/>
</dbReference>
<sequence length="548" mass="59232">MFADRFTLQTRLILAVILPCLALGLVGIASLNSMQGIQNQSEKLYSNTSSPMRAMAEVASRIPRMRVGIDMMLLQDSSLRDEKGVLTRVKETRLEDIPEMRQAIQYAVEAQVIPEQKAEVEALLKEFERMVSQELNPMLAAFENGDMESARQIYKSNYAKTYGVLRKHANRILDALLVQAETQFQVSNASYESGQNRLFLIIGLGVLISGAFSVVIISSLKKRVAYLQSSMSTAAQEMALDTRIDLKGKDELAGIARSFNDFISRVHESIQNVAMNSQELATTAQQVSDHAALTQGHCTSQRDRTTQVATAIHQLGATVEEVASNASQAAQVAKQATEQAQNGGEVVDGASTQIDSLRLGLDQATDVVESLAVQVSDISSILDTIRGISEQTNLLALNAAIEAARAGEQGRGFAVVADEVRKLASLSADSTEEIQGVINRLQEESSKAVSAMSSGRDQSAIVVDKAAEANASLKQISAHISHISDQNIQVATATEEQSSVVGEINRNVEDINLLTEETANVAQQLNSSSSHLKQLSGQLDTLVGNFKL</sequence>
<dbReference type="PROSITE" id="PS50192">
    <property type="entry name" value="T_SNARE"/>
    <property type="match status" value="1"/>
</dbReference>
<reference evidence="16" key="2">
    <citation type="submission" date="2022-11" db="EMBL/GenBank/DDBJ databases">
        <title>Role of the vibriolysin VemA secreted by the emergent pathogen Vibrio europaeus in the colonization of Manila clam mucus.</title>
        <authorList>
            <person name="Martinez C."/>
            <person name="Rodriguez S."/>
            <person name="Vences A."/>
            <person name="Barja J.L."/>
            <person name="Toranzo A.E."/>
            <person name="Dubert J."/>
        </authorList>
    </citation>
    <scope>NUCLEOTIDE SEQUENCE</scope>
    <source>
        <strain evidence="16">3454</strain>
    </source>
</reference>
<feature type="domain" description="T-SNARE coiled-coil homology" evidence="14">
    <location>
        <begin position="463"/>
        <end position="525"/>
    </location>
</feature>
<dbReference type="InterPro" id="IPR004090">
    <property type="entry name" value="Chemotax_Me-accpt_rcpt"/>
</dbReference>
<organism evidence="17 18">
    <name type="scientific">Vibrio europaeus</name>
    <dbReference type="NCBI Taxonomy" id="300876"/>
    <lineage>
        <taxon>Bacteria</taxon>
        <taxon>Pseudomonadati</taxon>
        <taxon>Pseudomonadota</taxon>
        <taxon>Gammaproteobacteria</taxon>
        <taxon>Vibrionales</taxon>
        <taxon>Vibrionaceae</taxon>
        <taxon>Vibrio</taxon>
        <taxon>Vibrio oreintalis group</taxon>
    </lineage>
</organism>
<keyword evidence="6 12" id="KW-0812">Transmembrane</keyword>
<proteinExistence type="inferred from homology"/>
<keyword evidence="5" id="KW-0997">Cell inner membrane</keyword>
<reference evidence="17 18" key="1">
    <citation type="submission" date="2016-03" db="EMBL/GenBank/DDBJ databases">
        <title>Draft genome sequence of the Vibrio tubiashii subs. europaeus.</title>
        <authorList>
            <person name="Spinard E."/>
            <person name="Dubert J."/>
            <person name="Nelson D.R."/>
            <person name="Barja J.L."/>
        </authorList>
    </citation>
    <scope>NUCLEOTIDE SEQUENCE [LARGE SCALE GENOMIC DNA]</scope>
    <source>
        <strain evidence="18">PP-638</strain>
        <strain evidence="17">PP2-638</strain>
    </source>
</reference>
<dbReference type="GO" id="GO:0004888">
    <property type="term" value="F:transmembrane signaling receptor activity"/>
    <property type="evidence" value="ECO:0007669"/>
    <property type="project" value="InterPro"/>
</dbReference>
<dbReference type="EMBL" id="JAPFIT010000019">
    <property type="protein sequence ID" value="MDC5741938.1"/>
    <property type="molecule type" value="Genomic_DNA"/>
</dbReference>
<evidence type="ECO:0000256" key="9">
    <source>
        <dbReference type="ARBA" id="ARBA00023224"/>
    </source>
</evidence>
<keyword evidence="8 12" id="KW-0472">Membrane</keyword>
<feature type="domain" description="HAMP" evidence="15">
    <location>
        <begin position="218"/>
        <end position="271"/>
    </location>
</feature>
<dbReference type="PROSITE" id="PS50885">
    <property type="entry name" value="HAMP"/>
    <property type="match status" value="1"/>
</dbReference>
<dbReference type="GeneID" id="78077168"/>
<evidence type="ECO:0000313" key="19">
    <source>
        <dbReference type="Proteomes" id="UP001150001"/>
    </source>
</evidence>
<evidence type="ECO:0000256" key="8">
    <source>
        <dbReference type="ARBA" id="ARBA00023136"/>
    </source>
</evidence>
<evidence type="ECO:0000256" key="5">
    <source>
        <dbReference type="ARBA" id="ARBA00022519"/>
    </source>
</evidence>
<keyword evidence="7 12" id="KW-1133">Transmembrane helix</keyword>
<dbReference type="Gene3D" id="1.10.287.950">
    <property type="entry name" value="Methyl-accepting chemotaxis protein"/>
    <property type="match status" value="1"/>
</dbReference>
<dbReference type="GO" id="GO:0006935">
    <property type="term" value="P:chemotaxis"/>
    <property type="evidence" value="ECO:0007669"/>
    <property type="project" value="UniProtKB-KW"/>
</dbReference>
<evidence type="ECO:0000313" key="17">
    <source>
        <dbReference type="EMBL" id="OAM97013.1"/>
    </source>
</evidence>
<dbReference type="Proteomes" id="UP001150001">
    <property type="component" value="Unassembled WGS sequence"/>
</dbReference>
<name>A0A178J4J1_9VIBR</name>
<feature type="transmembrane region" description="Helical" evidence="12">
    <location>
        <begin position="198"/>
        <end position="220"/>
    </location>
</feature>
<dbReference type="InterPro" id="IPR000727">
    <property type="entry name" value="T_SNARE_dom"/>
</dbReference>
<dbReference type="CDD" id="cd11386">
    <property type="entry name" value="MCP_signal"/>
    <property type="match status" value="1"/>
</dbReference>
<keyword evidence="3" id="KW-0488">Methylation</keyword>
<evidence type="ECO:0000259" key="13">
    <source>
        <dbReference type="PROSITE" id="PS50111"/>
    </source>
</evidence>
<dbReference type="PANTHER" id="PTHR32089:SF39">
    <property type="entry name" value="METHYL-ACCEPTING CHEMOTAXIS PROTEIN HLYB"/>
    <property type="match status" value="1"/>
</dbReference>
<comment type="caution">
    <text evidence="17">The sequence shown here is derived from an EMBL/GenBank/DDBJ whole genome shotgun (WGS) entry which is preliminary data.</text>
</comment>
<dbReference type="SMART" id="SM00283">
    <property type="entry name" value="MA"/>
    <property type="match status" value="1"/>
</dbReference>
<dbReference type="RefSeq" id="WP_069668225.1">
    <property type="nucleotide sequence ID" value="NZ_CP180206.1"/>
</dbReference>
<dbReference type="InterPro" id="IPR024478">
    <property type="entry name" value="HlyB_4HB_MCP"/>
</dbReference>
<dbReference type="PROSITE" id="PS50111">
    <property type="entry name" value="CHEMOTAXIS_TRANSDUC_2"/>
    <property type="match status" value="1"/>
</dbReference>
<evidence type="ECO:0000313" key="16">
    <source>
        <dbReference type="EMBL" id="MDC5741938.1"/>
    </source>
</evidence>
<comment type="similarity">
    <text evidence="10">Belongs to the methyl-accepting chemotaxis (MCP) protein family.</text>
</comment>
<evidence type="ECO:0000256" key="3">
    <source>
        <dbReference type="ARBA" id="ARBA00022481"/>
    </source>
</evidence>
<dbReference type="Pfam" id="PF00672">
    <property type="entry name" value="HAMP"/>
    <property type="match status" value="1"/>
</dbReference>
<evidence type="ECO:0000256" key="12">
    <source>
        <dbReference type="SAM" id="Phobius"/>
    </source>
</evidence>